<sequence>MSVEDHIMAFSHIVRGYRISKSPLLLVKSVGPYLVPFFKTVAIFFVLFGDDCRDESIFYCIVKCLPVISLILFVLVHGMNLTEYYRYSRRVLVGLIFSCFGDAFLVWPDYFEVGILMFAIAQFSYAKAFGWRPMKILHGLGFATAGALVYMFLAPALEGVMLYIVAAYITLICTMAWRAVARVEFYNDLWTWTKLCGCMGAISFVISDITIAVNKFRYPVPFQHQIIMLTYYAAQLGISLSVVDSPIDELLEKTQKQKLW</sequence>
<dbReference type="Pfam" id="PF07947">
    <property type="entry name" value="YhhN"/>
    <property type="match status" value="1"/>
</dbReference>
<comment type="similarity">
    <text evidence="2">Belongs to the TMEM86 family.</text>
</comment>
<name>A0A8W8NG99_MAGGI</name>
<dbReference type="PANTHER" id="PTHR31885">
    <property type="entry name" value="GH04784P"/>
    <property type="match status" value="1"/>
</dbReference>
<evidence type="ECO:0000256" key="8">
    <source>
        <dbReference type="ARBA" id="ARBA00049560"/>
    </source>
</evidence>
<feature type="transmembrane region" description="Helical" evidence="9">
    <location>
        <begin position="113"/>
        <end position="129"/>
    </location>
</feature>
<feature type="transmembrane region" description="Helical" evidence="9">
    <location>
        <begin position="160"/>
        <end position="180"/>
    </location>
</feature>
<evidence type="ECO:0000256" key="7">
    <source>
        <dbReference type="ARBA" id="ARBA00049458"/>
    </source>
</evidence>
<proteinExistence type="inferred from homology"/>
<comment type="catalytic activity">
    <reaction evidence="8">
        <text>a 1-O-(1Z-alkenyl)-sn-glycero-3-phosphocholine + H2O = a 2,3-saturated aldehyde + sn-glycerol 3-phosphocholine</text>
        <dbReference type="Rhea" id="RHEA:22544"/>
        <dbReference type="ChEBI" id="CHEBI:15377"/>
        <dbReference type="ChEBI" id="CHEBI:16870"/>
        <dbReference type="ChEBI" id="CHEBI:73359"/>
        <dbReference type="ChEBI" id="CHEBI:77287"/>
        <dbReference type="EC" id="3.3.2.2"/>
    </reaction>
</comment>
<protein>
    <recommendedName>
        <fullName evidence="6">lysoplasmalogenase</fullName>
        <ecNumber evidence="6">3.3.2.2</ecNumber>
    </recommendedName>
</protein>
<evidence type="ECO:0000256" key="5">
    <source>
        <dbReference type="ARBA" id="ARBA00023136"/>
    </source>
</evidence>
<comment type="subcellular location">
    <subcellularLocation>
        <location evidence="1">Membrane</location>
        <topology evidence="1">Multi-pass membrane protein</topology>
    </subcellularLocation>
</comment>
<evidence type="ECO:0000256" key="4">
    <source>
        <dbReference type="ARBA" id="ARBA00022989"/>
    </source>
</evidence>
<evidence type="ECO:0000256" key="1">
    <source>
        <dbReference type="ARBA" id="ARBA00004141"/>
    </source>
</evidence>
<evidence type="ECO:0000256" key="2">
    <source>
        <dbReference type="ARBA" id="ARBA00007375"/>
    </source>
</evidence>
<feature type="transmembrane region" description="Helical" evidence="9">
    <location>
        <begin position="56"/>
        <end position="79"/>
    </location>
</feature>
<dbReference type="GeneID" id="105332397"/>
<comment type="catalytic activity">
    <reaction evidence="7">
        <text>a 1-O-(1Z-alkenyl)-sn-glycero-3-phosphoethanolamine + H2O = a 2,3-saturated aldehyde + sn-glycero-3-phosphoethanolamine</text>
        <dbReference type="Rhea" id="RHEA:16905"/>
        <dbReference type="ChEBI" id="CHEBI:15377"/>
        <dbReference type="ChEBI" id="CHEBI:73359"/>
        <dbReference type="ChEBI" id="CHEBI:77288"/>
        <dbReference type="ChEBI" id="CHEBI:143890"/>
        <dbReference type="EC" id="3.3.2.2"/>
    </reaction>
</comment>
<reference evidence="10" key="1">
    <citation type="submission" date="2022-08" db="UniProtKB">
        <authorList>
            <consortium name="EnsemblMetazoa"/>
        </authorList>
    </citation>
    <scope>IDENTIFICATION</scope>
    <source>
        <strain evidence="10">05x7-T-G4-1.051#20</strain>
    </source>
</reference>
<dbReference type="InterPro" id="IPR012506">
    <property type="entry name" value="TMEM86B-like"/>
</dbReference>
<evidence type="ECO:0000313" key="11">
    <source>
        <dbReference type="Proteomes" id="UP000005408"/>
    </source>
</evidence>
<organism evidence="10 11">
    <name type="scientific">Magallana gigas</name>
    <name type="common">Pacific oyster</name>
    <name type="synonym">Crassostrea gigas</name>
    <dbReference type="NCBI Taxonomy" id="29159"/>
    <lineage>
        <taxon>Eukaryota</taxon>
        <taxon>Metazoa</taxon>
        <taxon>Spiralia</taxon>
        <taxon>Lophotrochozoa</taxon>
        <taxon>Mollusca</taxon>
        <taxon>Bivalvia</taxon>
        <taxon>Autobranchia</taxon>
        <taxon>Pteriomorphia</taxon>
        <taxon>Ostreida</taxon>
        <taxon>Ostreoidea</taxon>
        <taxon>Ostreidae</taxon>
        <taxon>Magallana</taxon>
    </lineage>
</organism>
<feature type="transmembrane region" description="Helical" evidence="9">
    <location>
        <begin position="25"/>
        <end position="50"/>
    </location>
</feature>
<keyword evidence="3 9" id="KW-0812">Transmembrane</keyword>
<evidence type="ECO:0000256" key="6">
    <source>
        <dbReference type="ARBA" id="ARBA00035673"/>
    </source>
</evidence>
<dbReference type="EnsemblMetazoa" id="G5690.3">
    <property type="protein sequence ID" value="G5690.3:cds"/>
    <property type="gene ID" value="G5690"/>
</dbReference>
<dbReference type="GO" id="GO:0047408">
    <property type="term" value="F:alkenylglycerophosphocholine hydrolase activity"/>
    <property type="evidence" value="ECO:0007669"/>
    <property type="project" value="UniProtKB-EC"/>
</dbReference>
<feature type="transmembrane region" description="Helical" evidence="9">
    <location>
        <begin position="136"/>
        <end position="154"/>
    </location>
</feature>
<dbReference type="AlphaFoldDB" id="A0A8W8NG99"/>
<dbReference type="PANTHER" id="PTHR31885:SF6">
    <property type="entry name" value="GH04784P"/>
    <property type="match status" value="1"/>
</dbReference>
<evidence type="ECO:0000256" key="9">
    <source>
        <dbReference type="SAM" id="Phobius"/>
    </source>
</evidence>
<dbReference type="OMA" id="LMFGITH"/>
<evidence type="ECO:0000313" key="10">
    <source>
        <dbReference type="EnsemblMetazoa" id="G5690.3:cds"/>
    </source>
</evidence>
<feature type="transmembrane region" description="Helical" evidence="9">
    <location>
        <begin position="91"/>
        <end position="107"/>
    </location>
</feature>
<keyword evidence="11" id="KW-1185">Reference proteome</keyword>
<evidence type="ECO:0000256" key="3">
    <source>
        <dbReference type="ARBA" id="ARBA00022692"/>
    </source>
</evidence>
<keyword evidence="4 9" id="KW-1133">Transmembrane helix</keyword>
<keyword evidence="5 9" id="KW-0472">Membrane</keyword>
<dbReference type="Proteomes" id="UP000005408">
    <property type="component" value="Unassembled WGS sequence"/>
</dbReference>
<dbReference type="EC" id="3.3.2.2" evidence="6"/>
<accession>A0A8W8NG99</accession>
<dbReference type="RefSeq" id="XP_034326616.1">
    <property type="nucleotide sequence ID" value="XM_034470725.2"/>
</dbReference>
<dbReference type="GO" id="GO:0016020">
    <property type="term" value="C:membrane"/>
    <property type="evidence" value="ECO:0007669"/>
    <property type="project" value="UniProtKB-SubCell"/>
</dbReference>
<dbReference type="OrthoDB" id="2133758at2759"/>